<protein>
    <submittedName>
        <fullName evidence="4">Flagellar biosynthesis protein FlhB</fullName>
    </submittedName>
</protein>
<dbReference type="PANTHER" id="PTHR30531:SF12">
    <property type="entry name" value="FLAGELLAR BIOSYNTHETIC PROTEIN FLHB"/>
    <property type="match status" value="1"/>
</dbReference>
<name>A0A1L3ZYU6_9SPHN</name>
<dbReference type="PRINTS" id="PR00950">
    <property type="entry name" value="TYPE3IMSPROT"/>
</dbReference>
<evidence type="ECO:0000256" key="2">
    <source>
        <dbReference type="SAM" id="MobiDB-lite"/>
    </source>
</evidence>
<evidence type="ECO:0000256" key="1">
    <source>
        <dbReference type="ARBA" id="ARBA00010690"/>
    </source>
</evidence>
<keyword evidence="4" id="KW-0966">Cell projection</keyword>
<dbReference type="InterPro" id="IPR029025">
    <property type="entry name" value="T3SS_substrate_exporter_C"/>
</dbReference>
<evidence type="ECO:0000313" key="5">
    <source>
        <dbReference type="Proteomes" id="UP000182063"/>
    </source>
</evidence>
<evidence type="ECO:0000313" key="4">
    <source>
        <dbReference type="EMBL" id="API60804.1"/>
    </source>
</evidence>
<dbReference type="Pfam" id="PF01312">
    <property type="entry name" value="Bac_export_2"/>
    <property type="match status" value="1"/>
</dbReference>
<feature type="region of interest" description="Disordered" evidence="2">
    <location>
        <begin position="1"/>
        <end position="27"/>
    </location>
</feature>
<dbReference type="STRING" id="1921510.BSL82_17220"/>
<proteinExistence type="inferred from homology"/>
<accession>A0A1L3ZYU6</accession>
<dbReference type="PANTHER" id="PTHR30531">
    <property type="entry name" value="FLAGELLAR BIOSYNTHETIC PROTEIN FLHB"/>
    <property type="match status" value="1"/>
</dbReference>
<keyword evidence="3" id="KW-0812">Transmembrane</keyword>
<feature type="transmembrane region" description="Helical" evidence="3">
    <location>
        <begin position="188"/>
        <end position="214"/>
    </location>
</feature>
<keyword evidence="3" id="KW-1133">Transmembrane helix</keyword>
<dbReference type="InterPro" id="IPR006135">
    <property type="entry name" value="T3SS_substrate_exporter"/>
</dbReference>
<organism evidence="4 5">
    <name type="scientific">Tardibacter chloracetimidivorans</name>
    <dbReference type="NCBI Taxonomy" id="1921510"/>
    <lineage>
        <taxon>Bacteria</taxon>
        <taxon>Pseudomonadati</taxon>
        <taxon>Pseudomonadota</taxon>
        <taxon>Alphaproteobacteria</taxon>
        <taxon>Sphingomonadales</taxon>
        <taxon>Sphingomonadaceae</taxon>
        <taxon>Tardibacter</taxon>
    </lineage>
</organism>
<dbReference type="OrthoDB" id="9807950at2"/>
<dbReference type="Proteomes" id="UP000182063">
    <property type="component" value="Chromosome"/>
</dbReference>
<gene>
    <name evidence="4" type="ORF">BSL82_17220</name>
</gene>
<dbReference type="GO" id="GO:0009306">
    <property type="term" value="P:protein secretion"/>
    <property type="evidence" value="ECO:0007669"/>
    <property type="project" value="InterPro"/>
</dbReference>
<feature type="transmembrane region" description="Helical" evidence="3">
    <location>
        <begin position="34"/>
        <end position="55"/>
    </location>
</feature>
<keyword evidence="5" id="KW-1185">Reference proteome</keyword>
<evidence type="ECO:0000256" key="3">
    <source>
        <dbReference type="SAM" id="Phobius"/>
    </source>
</evidence>
<dbReference type="EMBL" id="CP018221">
    <property type="protein sequence ID" value="API60804.1"/>
    <property type="molecule type" value="Genomic_DNA"/>
</dbReference>
<dbReference type="GO" id="GO:0005886">
    <property type="term" value="C:plasma membrane"/>
    <property type="evidence" value="ECO:0007669"/>
    <property type="project" value="TreeGrafter"/>
</dbReference>
<reference evidence="5" key="1">
    <citation type="submission" date="2016-11" db="EMBL/GenBank/DDBJ databases">
        <title>Complete Genome Sequence of alachlor-degrading Sphingomonas sp. strain JJ-A5.</title>
        <authorList>
            <person name="Lee H."/>
            <person name="Ka J.-O."/>
        </authorList>
    </citation>
    <scope>NUCLEOTIDE SEQUENCE [LARGE SCALE GENOMIC DNA]</scope>
    <source>
        <strain evidence="5">JJ-A5</strain>
    </source>
</reference>
<feature type="transmembrane region" description="Helical" evidence="3">
    <location>
        <begin position="88"/>
        <end position="114"/>
    </location>
</feature>
<dbReference type="Gene3D" id="3.40.1690.10">
    <property type="entry name" value="secretion proteins EscU"/>
    <property type="match status" value="1"/>
</dbReference>
<keyword evidence="4" id="KW-0282">Flagellum</keyword>
<dbReference type="RefSeq" id="WP_072598462.1">
    <property type="nucleotide sequence ID" value="NZ_CP018221.1"/>
</dbReference>
<comment type="similarity">
    <text evidence="1">Belongs to the type III secretion exporter family.</text>
</comment>
<dbReference type="SUPFAM" id="SSF160544">
    <property type="entry name" value="EscU C-terminal domain-like"/>
    <property type="match status" value="1"/>
</dbReference>
<sequence>MSDKPEKDDQTEAPTEKRKREAREKGNVLRSRELATALVMMSGAVYLALAGAWMAESLKNVMRVGLLGIRRGGVDFQPGRAAWALGEIVAVPLGGLFLVCTVAAIASSVVLGSFQFNMSLIAPKASRMNPVNYAKRIFGIQGLSELGKSLLKVILVGVIGWWMLSGYAREIAALGAQDVGRAIAHTGHLAVIFLLVLSAGLMVVAGVDVPLQIIQLMQKLRMSRKEVKDELKQTEGSPEVKMALRRKQREATRNNVRAGVQQAHVILTNPTHFAVALRYDRATDRAPVVVAKGKGLVAEVIRELAAENKVPVLSYPLLARAVYFTSRAGQEIRDDLYVAVASVLAFVFSVENDRLTQPAIDVPEGARFDENGREL</sequence>
<keyword evidence="4" id="KW-0969">Cilium</keyword>
<dbReference type="KEGG" id="sphj:BSL82_17220"/>
<keyword evidence="3" id="KW-0472">Membrane</keyword>
<dbReference type="AlphaFoldDB" id="A0A1L3ZYU6"/>